<keyword evidence="2" id="KW-1185">Reference proteome</keyword>
<gene>
    <name evidence="1" type="ordered locus">Arnit_1555</name>
</gene>
<protein>
    <recommendedName>
        <fullName evidence="3">Alpha/beta hydrolase</fullName>
    </recommendedName>
</protein>
<dbReference type="HOGENOM" id="CLU_131449_0_0_7"/>
<dbReference type="OrthoDB" id="5343449at2"/>
<name>D5V643_ARCNC</name>
<dbReference type="NCBIfam" id="NF033854">
    <property type="entry name" value="esterase_BioV"/>
    <property type="match status" value="1"/>
</dbReference>
<accession>D5V643</accession>
<dbReference type="eggNOG" id="COG2267">
    <property type="taxonomic scope" value="Bacteria"/>
</dbReference>
<evidence type="ECO:0000313" key="2">
    <source>
        <dbReference type="Proteomes" id="UP000000939"/>
    </source>
</evidence>
<organism evidence="1 2">
    <name type="scientific">Arcobacter nitrofigilis (strain ATCC 33309 / DSM 7299 / CCUG 15893 / LMG 7604 / NCTC 12251 / CI)</name>
    <name type="common">Campylobacter nitrofigilis</name>
    <dbReference type="NCBI Taxonomy" id="572480"/>
    <lineage>
        <taxon>Bacteria</taxon>
        <taxon>Pseudomonadati</taxon>
        <taxon>Campylobacterota</taxon>
        <taxon>Epsilonproteobacteria</taxon>
        <taxon>Campylobacterales</taxon>
        <taxon>Arcobacteraceae</taxon>
        <taxon>Arcobacter</taxon>
    </lineage>
</organism>
<dbReference type="STRING" id="572480.Arnit_1555"/>
<dbReference type="RefSeq" id="WP_013135355.1">
    <property type="nucleotide sequence ID" value="NC_014166.1"/>
</dbReference>
<dbReference type="AlphaFoldDB" id="D5V643"/>
<dbReference type="Proteomes" id="UP000000939">
    <property type="component" value="Chromosome"/>
</dbReference>
<evidence type="ECO:0008006" key="3">
    <source>
        <dbReference type="Google" id="ProtNLM"/>
    </source>
</evidence>
<dbReference type="ESTHER" id="arcnc-d5v643">
    <property type="family name" value="AlphaBeta_hydrolase"/>
</dbReference>
<reference evidence="1 2" key="1">
    <citation type="journal article" date="2010" name="Stand. Genomic Sci.">
        <title>Complete genome sequence of Arcobacter nitrofigilis type strain (CI).</title>
        <authorList>
            <person name="Pati A."/>
            <person name="Gronow S."/>
            <person name="Lapidus A."/>
            <person name="Copeland A."/>
            <person name="Glavina Del Rio T."/>
            <person name="Nolan M."/>
            <person name="Lucas S."/>
            <person name="Tice H."/>
            <person name="Cheng J.F."/>
            <person name="Han C."/>
            <person name="Chertkov O."/>
            <person name="Bruce D."/>
            <person name="Tapia R."/>
            <person name="Goodwin L."/>
            <person name="Pitluck S."/>
            <person name="Liolios K."/>
            <person name="Ivanova N."/>
            <person name="Mavromatis K."/>
            <person name="Chen A."/>
            <person name="Palaniappan K."/>
            <person name="Land M."/>
            <person name="Hauser L."/>
            <person name="Chang Y.J."/>
            <person name="Jeffries C.D."/>
            <person name="Detter J.C."/>
            <person name="Rohde M."/>
            <person name="Goker M."/>
            <person name="Bristow J."/>
            <person name="Eisen J.A."/>
            <person name="Markowitz V."/>
            <person name="Hugenholtz P."/>
            <person name="Klenk H.P."/>
            <person name="Kyrpides N.C."/>
        </authorList>
    </citation>
    <scope>NUCLEOTIDE SEQUENCE [LARGE SCALE GENOMIC DNA]</scope>
    <source>
        <strain evidence="2">ATCC 33309 / DSM 7299 / CCUG 15893 / LMG 7604 / NCTC 12251 / CI</strain>
    </source>
</reference>
<evidence type="ECO:0000313" key="1">
    <source>
        <dbReference type="EMBL" id="ADG93210.1"/>
    </source>
</evidence>
<dbReference type="EMBL" id="CP001999">
    <property type="protein sequence ID" value="ADG93210.1"/>
    <property type="molecule type" value="Genomic_DNA"/>
</dbReference>
<sequence length="173" mass="20515">MKSNYFSGFCLNNEKELFCDYLIENDFTLSGFSYGAIKVFEEALNSDKRVDLIQLFSPAFFQTQNEKFIRMQLMFFKKDSKSYCENFLKNISYPSSVDVTKYFKEGSYEELETLLTYKWSKEKINELLEKGTKIEVYLGKEDKIIDSKKAYEFFKDFSTVYFMKKHGHILKGL</sequence>
<dbReference type="KEGG" id="ant:Arnit_1555"/>
<proteinExistence type="predicted"/>